<evidence type="ECO:0000313" key="3">
    <source>
        <dbReference type="EMBL" id="CAD9418315.1"/>
    </source>
</evidence>
<dbReference type="InterPro" id="IPR013815">
    <property type="entry name" value="ATP_grasp_subdomain_1"/>
</dbReference>
<name>A0A7S2C8U1_9DINO</name>
<evidence type="ECO:0000256" key="2">
    <source>
        <dbReference type="SAM" id="Phobius"/>
    </source>
</evidence>
<keyword evidence="2" id="KW-1133">Transmembrane helix</keyword>
<sequence>MSGAHADVFALLEEICSSKGTEQEEFTAWDLRCATASSARAQSKQIKVLSVGGNPKSFLEARSASGEQAAAIIIGTEPADSNPSALYRQVLVDGLLQRRGLILLQGLDRVELLAKMVRMDVASGLLDRVPSKSESSADAVQLSEMWLPGVPMPSMSIALAQEDEIEGLAPDGLKRRRAEKAEASPKSPTSSSAVAPAGRSLMDSLKARARTLAAISLLWGCAPMLMLIAGAAWLRHKLFGPSFQPGKPKKQLRILVTGGKMSKASAVARAVGRDGHKVFTAEIMPYKYCHTRFCSYVSKHYVLPRPTVDPVAWEAAVQAIVAEQHIDLIIPCTAPVESSAYAHLRERLPPNVRVFAFDGAVSDELDNKYTFNQVLVKAGLACPETAAMECLEDGLEFFRGKSAADGGKKYIVKPAVYDPKARTEILFLPIEDEQRQEEYLRSRNATKEVPYVIQEVLQNPEYGCFAMFNKGALTGFEFFESAASCLVYRQCRDKRYQQVLELNKGLGKAMNLTGQLTLDLMHTASGDMVPIECNPRIHSAICTLEGHRNLGSCYTEPDHAPSSDADIVLSKPDTFRFWIMDQIFLMAGFWKHKSCFKLSLPEMLRGNDAMLAGDDPMPFLAMYLAQIPSLLALEILPGTEWLKLDFCIGKVVKEGGD</sequence>
<protein>
    <recommendedName>
        <fullName evidence="4">ATP-grasp domain-containing protein</fullName>
    </recommendedName>
</protein>
<reference evidence="3" key="1">
    <citation type="submission" date="2021-01" db="EMBL/GenBank/DDBJ databases">
        <authorList>
            <person name="Corre E."/>
            <person name="Pelletier E."/>
            <person name="Niang G."/>
            <person name="Scheremetjew M."/>
            <person name="Finn R."/>
            <person name="Kale V."/>
            <person name="Holt S."/>
            <person name="Cochrane G."/>
            <person name="Meng A."/>
            <person name="Brown T."/>
            <person name="Cohen L."/>
        </authorList>
    </citation>
    <scope>NUCLEOTIDE SEQUENCE</scope>
    <source>
        <strain evidence="3">CCMP2222</strain>
    </source>
</reference>
<dbReference type="EMBL" id="HBGQ01032958">
    <property type="protein sequence ID" value="CAD9418315.1"/>
    <property type="molecule type" value="Transcribed_RNA"/>
</dbReference>
<keyword evidence="2" id="KW-0472">Membrane</keyword>
<dbReference type="AlphaFoldDB" id="A0A7S2C8U1"/>
<gene>
    <name evidence="3" type="ORF">AAND1436_LOCUS16245</name>
</gene>
<organism evidence="3">
    <name type="scientific">Alexandrium andersonii</name>
    <dbReference type="NCBI Taxonomy" id="327968"/>
    <lineage>
        <taxon>Eukaryota</taxon>
        <taxon>Sar</taxon>
        <taxon>Alveolata</taxon>
        <taxon>Dinophyceae</taxon>
        <taxon>Gonyaulacales</taxon>
        <taxon>Pyrocystaceae</taxon>
        <taxon>Alexandrium</taxon>
    </lineage>
</organism>
<dbReference type="GO" id="GO:0005524">
    <property type="term" value="F:ATP binding"/>
    <property type="evidence" value="ECO:0007669"/>
    <property type="project" value="InterPro"/>
</dbReference>
<proteinExistence type="predicted"/>
<keyword evidence="2" id="KW-0812">Transmembrane</keyword>
<evidence type="ECO:0000256" key="1">
    <source>
        <dbReference type="SAM" id="MobiDB-lite"/>
    </source>
</evidence>
<dbReference type="Gene3D" id="3.30.470.20">
    <property type="entry name" value="ATP-grasp fold, B domain"/>
    <property type="match status" value="1"/>
</dbReference>
<dbReference type="Gene3D" id="3.40.50.20">
    <property type="match status" value="1"/>
</dbReference>
<feature type="transmembrane region" description="Helical" evidence="2">
    <location>
        <begin position="212"/>
        <end position="234"/>
    </location>
</feature>
<dbReference type="Gene3D" id="3.30.1490.20">
    <property type="entry name" value="ATP-grasp fold, A domain"/>
    <property type="match status" value="1"/>
</dbReference>
<feature type="region of interest" description="Disordered" evidence="1">
    <location>
        <begin position="175"/>
        <end position="195"/>
    </location>
</feature>
<accession>A0A7S2C8U1</accession>
<evidence type="ECO:0008006" key="4">
    <source>
        <dbReference type="Google" id="ProtNLM"/>
    </source>
</evidence>
<dbReference type="SUPFAM" id="SSF56059">
    <property type="entry name" value="Glutathione synthetase ATP-binding domain-like"/>
    <property type="match status" value="1"/>
</dbReference>